<sequence length="322" mass="35318">MEKPTLCILSSRWAFPVLFLVLSCLCQLSQASPRSSTRFSTNILSEKIPRPLPPIAAARNGPYSLQRETAVFGDISKLYGALRLSEKIPRPLPPIAAARNGRFGDISKLYGALRSVTEDTETAAGEGEDGGSYYGDEDIYELAHFWDQLVGYAEALVYDINSTLTSELTEFKYKVEELESSLAEKDEEILSLREALEELTLETRAPSLGDVRLLHQEGEGNDTTGVLMFYAGGSLEWGYVCDDMFSNTAATVACKQLGYARGQVDETSDATFNFDLEDRKRPIVLDDVVCSNGDADLLSCEHIPVGVHNCGLSEAVSVKCSR</sequence>
<dbReference type="STRING" id="188477.A0A433SL41"/>
<feature type="domain" description="SRCR" evidence="12">
    <location>
        <begin position="211"/>
        <end position="321"/>
    </location>
</feature>
<dbReference type="FunFam" id="3.10.250.10:FF:000016">
    <property type="entry name" value="Scavenger receptor cysteine-rich protein type 12"/>
    <property type="match status" value="1"/>
</dbReference>
<proteinExistence type="predicted"/>
<evidence type="ECO:0000256" key="10">
    <source>
        <dbReference type="SAM" id="Coils"/>
    </source>
</evidence>
<gene>
    <name evidence="13" type="ORF">EGW08_022396</name>
</gene>
<comment type="caution">
    <text evidence="13">The sequence shown here is derived from an EMBL/GenBank/DDBJ whole genome shotgun (WGS) entry which is preliminary data.</text>
</comment>
<keyword evidence="6" id="KW-0472">Membrane</keyword>
<accession>A0A433SL41</accession>
<protein>
    <recommendedName>
        <fullName evidence="12">SRCR domain-containing protein</fullName>
    </recommendedName>
</protein>
<keyword evidence="2" id="KW-0812">Transmembrane</keyword>
<dbReference type="PANTHER" id="PTHR48071">
    <property type="entry name" value="SRCR DOMAIN-CONTAINING PROTEIN"/>
    <property type="match status" value="1"/>
</dbReference>
<dbReference type="AlphaFoldDB" id="A0A433SL41"/>
<feature type="coiled-coil region" evidence="10">
    <location>
        <begin position="168"/>
        <end position="202"/>
    </location>
</feature>
<keyword evidence="3 11" id="KW-0732">Signal</keyword>
<dbReference type="PROSITE" id="PS51257">
    <property type="entry name" value="PROKAR_LIPOPROTEIN"/>
    <property type="match status" value="1"/>
</dbReference>
<keyword evidence="4" id="KW-0677">Repeat</keyword>
<dbReference type="Proteomes" id="UP000271974">
    <property type="component" value="Unassembled WGS sequence"/>
</dbReference>
<dbReference type="GO" id="GO:0016020">
    <property type="term" value="C:membrane"/>
    <property type="evidence" value="ECO:0007669"/>
    <property type="project" value="UniProtKB-SubCell"/>
</dbReference>
<dbReference type="EMBL" id="RQTK01001559">
    <property type="protein sequence ID" value="RUS69844.1"/>
    <property type="molecule type" value="Genomic_DNA"/>
</dbReference>
<organism evidence="13 14">
    <name type="scientific">Elysia chlorotica</name>
    <name type="common">Eastern emerald elysia</name>
    <name type="synonym">Sea slug</name>
    <dbReference type="NCBI Taxonomy" id="188477"/>
    <lineage>
        <taxon>Eukaryota</taxon>
        <taxon>Metazoa</taxon>
        <taxon>Spiralia</taxon>
        <taxon>Lophotrochozoa</taxon>
        <taxon>Mollusca</taxon>
        <taxon>Gastropoda</taxon>
        <taxon>Heterobranchia</taxon>
        <taxon>Euthyneura</taxon>
        <taxon>Panpulmonata</taxon>
        <taxon>Sacoglossa</taxon>
        <taxon>Placobranchoidea</taxon>
        <taxon>Plakobranchidae</taxon>
        <taxon>Elysia</taxon>
    </lineage>
</organism>
<evidence type="ECO:0000256" key="2">
    <source>
        <dbReference type="ARBA" id="ARBA00022692"/>
    </source>
</evidence>
<evidence type="ECO:0000256" key="8">
    <source>
        <dbReference type="ARBA" id="ARBA00023180"/>
    </source>
</evidence>
<keyword evidence="5" id="KW-1133">Transmembrane helix</keyword>
<evidence type="ECO:0000256" key="7">
    <source>
        <dbReference type="ARBA" id="ARBA00023157"/>
    </source>
</evidence>
<evidence type="ECO:0000256" key="1">
    <source>
        <dbReference type="ARBA" id="ARBA00004167"/>
    </source>
</evidence>
<comment type="caution">
    <text evidence="9">Lacks conserved residue(s) required for the propagation of feature annotation.</text>
</comment>
<keyword evidence="10" id="KW-0175">Coiled coil</keyword>
<evidence type="ECO:0000256" key="5">
    <source>
        <dbReference type="ARBA" id="ARBA00022989"/>
    </source>
</evidence>
<keyword evidence="7 9" id="KW-1015">Disulfide bond</keyword>
<dbReference type="PROSITE" id="PS50287">
    <property type="entry name" value="SRCR_2"/>
    <property type="match status" value="1"/>
</dbReference>
<dbReference type="PANTHER" id="PTHR48071:SF18">
    <property type="entry name" value="DELETED IN MALIGNANT BRAIN TUMORS 1 PROTEIN-RELATED"/>
    <property type="match status" value="1"/>
</dbReference>
<feature type="chain" id="PRO_5019534928" description="SRCR domain-containing protein" evidence="11">
    <location>
        <begin position="32"/>
        <end position="322"/>
    </location>
</feature>
<feature type="disulfide bond" evidence="9">
    <location>
        <begin position="290"/>
        <end position="300"/>
    </location>
</feature>
<dbReference type="InterPro" id="IPR036772">
    <property type="entry name" value="SRCR-like_dom_sf"/>
</dbReference>
<keyword evidence="8" id="KW-0325">Glycoprotein</keyword>
<evidence type="ECO:0000259" key="12">
    <source>
        <dbReference type="PROSITE" id="PS50287"/>
    </source>
</evidence>
<dbReference type="Gene3D" id="3.10.250.10">
    <property type="entry name" value="SRCR-like domain"/>
    <property type="match status" value="1"/>
</dbReference>
<evidence type="ECO:0000256" key="11">
    <source>
        <dbReference type="SAM" id="SignalP"/>
    </source>
</evidence>
<evidence type="ECO:0000256" key="9">
    <source>
        <dbReference type="PROSITE-ProRule" id="PRU00196"/>
    </source>
</evidence>
<dbReference type="SMART" id="SM00202">
    <property type="entry name" value="SR"/>
    <property type="match status" value="1"/>
</dbReference>
<dbReference type="Pfam" id="PF00530">
    <property type="entry name" value="SRCR"/>
    <property type="match status" value="1"/>
</dbReference>
<evidence type="ECO:0000256" key="6">
    <source>
        <dbReference type="ARBA" id="ARBA00023136"/>
    </source>
</evidence>
<dbReference type="InterPro" id="IPR001190">
    <property type="entry name" value="SRCR"/>
</dbReference>
<evidence type="ECO:0000313" key="14">
    <source>
        <dbReference type="Proteomes" id="UP000271974"/>
    </source>
</evidence>
<feature type="signal peptide" evidence="11">
    <location>
        <begin position="1"/>
        <end position="31"/>
    </location>
</feature>
<name>A0A433SL41_ELYCH</name>
<evidence type="ECO:0000256" key="4">
    <source>
        <dbReference type="ARBA" id="ARBA00022737"/>
    </source>
</evidence>
<dbReference type="OrthoDB" id="536948at2759"/>
<dbReference type="SUPFAM" id="SSF56487">
    <property type="entry name" value="SRCR-like"/>
    <property type="match status" value="1"/>
</dbReference>
<evidence type="ECO:0000313" key="13">
    <source>
        <dbReference type="EMBL" id="RUS69844.1"/>
    </source>
</evidence>
<comment type="subcellular location">
    <subcellularLocation>
        <location evidence="1">Membrane</location>
        <topology evidence="1">Single-pass membrane protein</topology>
    </subcellularLocation>
</comment>
<dbReference type="PRINTS" id="PR00258">
    <property type="entry name" value="SPERACTRCPTR"/>
</dbReference>
<keyword evidence="14" id="KW-1185">Reference proteome</keyword>
<reference evidence="13 14" key="1">
    <citation type="submission" date="2019-01" db="EMBL/GenBank/DDBJ databases">
        <title>A draft genome assembly of the solar-powered sea slug Elysia chlorotica.</title>
        <authorList>
            <person name="Cai H."/>
            <person name="Li Q."/>
            <person name="Fang X."/>
            <person name="Li J."/>
            <person name="Curtis N.E."/>
            <person name="Altenburger A."/>
            <person name="Shibata T."/>
            <person name="Feng M."/>
            <person name="Maeda T."/>
            <person name="Schwartz J.A."/>
            <person name="Shigenobu S."/>
            <person name="Lundholm N."/>
            <person name="Nishiyama T."/>
            <person name="Yang H."/>
            <person name="Hasebe M."/>
            <person name="Li S."/>
            <person name="Pierce S.K."/>
            <person name="Wang J."/>
        </authorList>
    </citation>
    <scope>NUCLEOTIDE SEQUENCE [LARGE SCALE GENOMIC DNA]</scope>
    <source>
        <strain evidence="13">EC2010</strain>
        <tissue evidence="13">Whole organism of an adult</tissue>
    </source>
</reference>
<evidence type="ECO:0000256" key="3">
    <source>
        <dbReference type="ARBA" id="ARBA00022729"/>
    </source>
</evidence>